<sequence>MSTSTSVSTSESTSTSGSTNSRPQETITNSRQELPNTGEKQSVKSGLLGLILGLTGLGLVAKRRKRDDED</sequence>
<name>A0A4J1VDG6_STREE</name>
<dbReference type="Pfam" id="PF00746">
    <property type="entry name" value="Gram_pos_anchor"/>
    <property type="match status" value="1"/>
</dbReference>
<keyword evidence="2" id="KW-0964">Secreted</keyword>
<organism evidence="7">
    <name type="scientific">Streptococcus pneumoniae</name>
    <dbReference type="NCBI Taxonomy" id="1313"/>
    <lineage>
        <taxon>Bacteria</taxon>
        <taxon>Bacillati</taxon>
        <taxon>Bacillota</taxon>
        <taxon>Bacilli</taxon>
        <taxon>Lactobacillales</taxon>
        <taxon>Streptococcaceae</taxon>
        <taxon>Streptococcus</taxon>
    </lineage>
</organism>
<keyword evidence="4" id="KW-0572">Peptidoglycan-anchor</keyword>
<feature type="domain" description="Gram-positive cocci surface proteins LPxTG" evidence="6">
    <location>
        <begin position="34"/>
        <end position="70"/>
    </location>
</feature>
<dbReference type="RefSeq" id="WP_050100467.1">
    <property type="nucleotide sequence ID" value="NZ_AP025940.1"/>
</dbReference>
<feature type="region of interest" description="Disordered" evidence="5">
    <location>
        <begin position="1"/>
        <end position="44"/>
    </location>
</feature>
<feature type="compositionally biased region" description="Polar residues" evidence="5">
    <location>
        <begin position="22"/>
        <end position="44"/>
    </location>
</feature>
<feature type="compositionally biased region" description="Low complexity" evidence="5">
    <location>
        <begin position="1"/>
        <end position="21"/>
    </location>
</feature>
<keyword evidence="3" id="KW-0732">Signal</keyword>
<evidence type="ECO:0000256" key="5">
    <source>
        <dbReference type="SAM" id="MobiDB-lite"/>
    </source>
</evidence>
<evidence type="ECO:0000256" key="1">
    <source>
        <dbReference type="ARBA" id="ARBA00022512"/>
    </source>
</evidence>
<dbReference type="EMBL" id="CAATGL010000004">
    <property type="protein sequence ID" value="VNP53693.1"/>
    <property type="molecule type" value="Genomic_DNA"/>
</dbReference>
<evidence type="ECO:0000256" key="4">
    <source>
        <dbReference type="ARBA" id="ARBA00023088"/>
    </source>
</evidence>
<reference evidence="7" key="1">
    <citation type="submission" date="2019-04" db="EMBL/GenBank/DDBJ databases">
        <authorList>
            <consortium name="Pathogen Informatics"/>
        </authorList>
    </citation>
    <scope>NUCLEOTIDE SEQUENCE</scope>
    <source>
        <strain evidence="7">GPSC56</strain>
    </source>
</reference>
<evidence type="ECO:0000256" key="2">
    <source>
        <dbReference type="ARBA" id="ARBA00022525"/>
    </source>
</evidence>
<evidence type="ECO:0000259" key="6">
    <source>
        <dbReference type="PROSITE" id="PS50847"/>
    </source>
</evidence>
<dbReference type="AlphaFoldDB" id="A0A4J1VDG6"/>
<gene>
    <name evidence="7" type="primary">psrP</name>
    <name evidence="7" type="ORF">SAMEA2658744_00874</name>
</gene>
<accession>A0A4J1VDG6</accession>
<protein>
    <submittedName>
        <fullName evidence="7">Large surface exposed glycoprotein PsrP</fullName>
    </submittedName>
</protein>
<dbReference type="PROSITE" id="PS50847">
    <property type="entry name" value="GRAM_POS_ANCHORING"/>
    <property type="match status" value="1"/>
</dbReference>
<proteinExistence type="predicted"/>
<evidence type="ECO:0000313" key="7">
    <source>
        <dbReference type="EMBL" id="VNP53693.1"/>
    </source>
</evidence>
<keyword evidence="1" id="KW-0134">Cell wall</keyword>
<dbReference type="InterPro" id="IPR019931">
    <property type="entry name" value="LPXTG_anchor"/>
</dbReference>
<dbReference type="NCBIfam" id="TIGR01167">
    <property type="entry name" value="LPXTG_anchor"/>
    <property type="match status" value="1"/>
</dbReference>
<evidence type="ECO:0000256" key="3">
    <source>
        <dbReference type="ARBA" id="ARBA00022729"/>
    </source>
</evidence>